<dbReference type="InterPro" id="IPR011701">
    <property type="entry name" value="MFS"/>
</dbReference>
<feature type="transmembrane region" description="Helical" evidence="2">
    <location>
        <begin position="361"/>
        <end position="378"/>
    </location>
</feature>
<feature type="transmembrane region" description="Helical" evidence="2">
    <location>
        <begin position="234"/>
        <end position="252"/>
    </location>
</feature>
<dbReference type="PROSITE" id="PS50850">
    <property type="entry name" value="MFS"/>
    <property type="match status" value="1"/>
</dbReference>
<evidence type="ECO:0000313" key="4">
    <source>
        <dbReference type="EMBL" id="EDO33858.1"/>
    </source>
</evidence>
<dbReference type="PANTHER" id="PTHR11360:SF251">
    <property type="entry name" value="MAJOR FACILITATOR SUPERFAMILY (MFS) PROFILE DOMAIN-CONTAINING PROTEIN"/>
    <property type="match status" value="1"/>
</dbReference>
<evidence type="ECO:0000256" key="1">
    <source>
        <dbReference type="ARBA" id="ARBA00004141"/>
    </source>
</evidence>
<dbReference type="SUPFAM" id="SSF103473">
    <property type="entry name" value="MFS general substrate transporter"/>
    <property type="match status" value="1"/>
</dbReference>
<dbReference type="AlphaFoldDB" id="A7SQZ5"/>
<accession>A7SQZ5</accession>
<dbReference type="GO" id="GO:0005886">
    <property type="term" value="C:plasma membrane"/>
    <property type="evidence" value="ECO:0000318"/>
    <property type="project" value="GO_Central"/>
</dbReference>
<dbReference type="GO" id="GO:0022857">
    <property type="term" value="F:transmembrane transporter activity"/>
    <property type="evidence" value="ECO:0000318"/>
    <property type="project" value="GO_Central"/>
</dbReference>
<evidence type="ECO:0000256" key="2">
    <source>
        <dbReference type="SAM" id="Phobius"/>
    </source>
</evidence>
<keyword evidence="5" id="KW-1185">Reference proteome</keyword>
<evidence type="ECO:0000313" key="5">
    <source>
        <dbReference type="Proteomes" id="UP000001593"/>
    </source>
</evidence>
<proteinExistence type="predicted"/>
<feature type="transmembrane region" description="Helical" evidence="2">
    <location>
        <begin position="422"/>
        <end position="446"/>
    </location>
</feature>
<dbReference type="EMBL" id="DS469753">
    <property type="protein sequence ID" value="EDO33858.1"/>
    <property type="molecule type" value="Genomic_DNA"/>
</dbReference>
<dbReference type="Proteomes" id="UP000001593">
    <property type="component" value="Unassembled WGS sequence"/>
</dbReference>
<reference evidence="4 5" key="1">
    <citation type="journal article" date="2007" name="Science">
        <title>Sea anemone genome reveals ancestral eumetazoan gene repertoire and genomic organization.</title>
        <authorList>
            <person name="Putnam N.H."/>
            <person name="Srivastava M."/>
            <person name="Hellsten U."/>
            <person name="Dirks B."/>
            <person name="Chapman J."/>
            <person name="Salamov A."/>
            <person name="Terry A."/>
            <person name="Shapiro H."/>
            <person name="Lindquist E."/>
            <person name="Kapitonov V.V."/>
            <person name="Jurka J."/>
            <person name="Genikhovich G."/>
            <person name="Grigoriev I.V."/>
            <person name="Lucas S.M."/>
            <person name="Steele R.E."/>
            <person name="Finnerty J.R."/>
            <person name="Technau U."/>
            <person name="Martindale M.Q."/>
            <person name="Rokhsar D.S."/>
        </authorList>
    </citation>
    <scope>NUCLEOTIDE SEQUENCE [LARGE SCALE GENOMIC DNA]</scope>
    <source>
        <strain evidence="5">CH2 X CH6</strain>
    </source>
</reference>
<organism evidence="4 5">
    <name type="scientific">Nematostella vectensis</name>
    <name type="common">Starlet sea anemone</name>
    <dbReference type="NCBI Taxonomy" id="45351"/>
    <lineage>
        <taxon>Eukaryota</taxon>
        <taxon>Metazoa</taxon>
        <taxon>Cnidaria</taxon>
        <taxon>Anthozoa</taxon>
        <taxon>Hexacorallia</taxon>
        <taxon>Actiniaria</taxon>
        <taxon>Edwardsiidae</taxon>
        <taxon>Nematostella</taxon>
    </lineage>
</organism>
<dbReference type="FunFam" id="1.20.1250.20:FF:001696">
    <property type="entry name" value="Predicted protein"/>
    <property type="match status" value="1"/>
</dbReference>
<dbReference type="Pfam" id="PF07690">
    <property type="entry name" value="MFS_1"/>
    <property type="match status" value="2"/>
</dbReference>
<feature type="transmembrane region" description="Helical" evidence="2">
    <location>
        <begin position="169"/>
        <end position="192"/>
    </location>
</feature>
<dbReference type="InterPro" id="IPR050327">
    <property type="entry name" value="Proton-linked_MCT"/>
</dbReference>
<dbReference type="Gene3D" id="1.20.1250.20">
    <property type="entry name" value="MFS general substrate transporter like domains"/>
    <property type="match status" value="2"/>
</dbReference>
<feature type="transmembrane region" description="Helical" evidence="2">
    <location>
        <begin position="384"/>
        <end position="401"/>
    </location>
</feature>
<keyword evidence="2" id="KW-1133">Transmembrane helix</keyword>
<keyword evidence="2" id="KW-0472">Membrane</keyword>
<feature type="domain" description="Major facilitator superfamily (MFS) profile" evidence="3">
    <location>
        <begin position="76"/>
        <end position="476"/>
    </location>
</feature>
<comment type="subcellular location">
    <subcellularLocation>
        <location evidence="1">Membrane</location>
        <topology evidence="1">Multi-pass membrane protein</topology>
    </subcellularLocation>
</comment>
<sequence length="502" mass="53851">MTVDDSSVAKHTLVTRDPLATVDNPVDNENLDVALNPLASIVHLASEASSMVAKGNIVARDAGLVATQPKKDSAYAWVVCVCGSVASILAMGCAFASGILYPYFLEEFKESKAVTAFAGALAIASGCVFGPLAGKICDRVGSRVAMVFSTLPCAAGLLASAFAPNMVTLYFTYGLVFGCGSCVVYFAALVFVPRYFDRRRYIATGMVTSGPGAGLFVISPITEALCENFGWRKTMMSFAAIMLSPGLLGLVFPKDKDRVRREGDSTCKRGCQVIDLSLFKNWLYLLYTAALTVLVYGHTSPSAHLLTCKDSLSYHCPAKYYRELGLPGNRSSWLYFLMGLTSVVSRLLTGPLCDSKYVSPSIVFQIGALILAIDILLLPSATSYEWLLVFAVVYGTSEGMTMTSNHCNIISLLPSHLIGHGFGWYIAIIGSGYFIGPIIGGLIADVTGSYKASFYAAGSLVFAGFCLPFLARFCPRSSTQAQELELDWSGATLIVTERETCL</sequence>
<dbReference type="InterPro" id="IPR036259">
    <property type="entry name" value="MFS_trans_sf"/>
</dbReference>
<protein>
    <recommendedName>
        <fullName evidence="3">Major facilitator superfamily (MFS) profile domain-containing protein</fullName>
    </recommendedName>
</protein>
<dbReference type="PANTHER" id="PTHR11360">
    <property type="entry name" value="MONOCARBOXYLATE TRANSPORTER"/>
    <property type="match status" value="1"/>
</dbReference>
<dbReference type="OMA" id="REYFFTH"/>
<feature type="transmembrane region" description="Helical" evidence="2">
    <location>
        <begin position="332"/>
        <end position="349"/>
    </location>
</feature>
<keyword evidence="2" id="KW-0812">Transmembrane</keyword>
<feature type="transmembrane region" description="Helical" evidence="2">
    <location>
        <begin position="113"/>
        <end position="132"/>
    </location>
</feature>
<dbReference type="HOGENOM" id="CLU_001265_59_1_1"/>
<feature type="transmembrane region" description="Helical" evidence="2">
    <location>
        <begin position="273"/>
        <end position="296"/>
    </location>
</feature>
<feature type="transmembrane region" description="Helical" evidence="2">
    <location>
        <begin position="452"/>
        <end position="471"/>
    </location>
</feature>
<evidence type="ECO:0000259" key="3">
    <source>
        <dbReference type="PROSITE" id="PS50850"/>
    </source>
</evidence>
<feature type="transmembrane region" description="Helical" evidence="2">
    <location>
        <begin position="74"/>
        <end position="101"/>
    </location>
</feature>
<dbReference type="InterPro" id="IPR020846">
    <property type="entry name" value="MFS_dom"/>
</dbReference>
<dbReference type="InParanoid" id="A7SQZ5"/>
<dbReference type="eggNOG" id="KOG2504">
    <property type="taxonomic scope" value="Eukaryota"/>
</dbReference>
<dbReference type="PhylomeDB" id="A7SQZ5"/>
<gene>
    <name evidence="4" type="ORF">NEMVEDRAFT_v1g216045</name>
</gene>
<feature type="transmembrane region" description="Helical" evidence="2">
    <location>
        <begin position="144"/>
        <end position="163"/>
    </location>
</feature>
<name>A7SQZ5_NEMVE</name>
<feature type="transmembrane region" description="Helical" evidence="2">
    <location>
        <begin position="201"/>
        <end position="222"/>
    </location>
</feature>